<proteinExistence type="predicted"/>
<accession>A0AC35UI33</accession>
<dbReference type="Proteomes" id="UP000095286">
    <property type="component" value="Unplaced"/>
</dbReference>
<name>A0AC35UI33_9BILA</name>
<sequence length="324" mass="34272">MLPALYGPLQPKNNNNNNNSCYTSDNLISSAAAAAIAKSTEHTVHGSKDTTFTKIFVGGLPYSTTNQNLYDYFEVFGTIEEAVVITDRASQKSRGYGFVTMRDRPSAERACQDANPIIDGRKANVNLAYLGAKPRNNAQLAAVTSTISQLPLHAQLQALFPAARFGLSPLYLPTQGSGNLLGSGLPVSASQLNLHAATQFQAASMASAARATDHQNVLGSNKISVQNSNGTTRTPPAQNTNSLSSLNHQAYIDYATSLAVAAQQGAALGYNTQLQPQAYAYDPYGLSASYASALNPNYAAQLLAVQNQIAVASGGHGNLENQRM</sequence>
<evidence type="ECO:0000313" key="1">
    <source>
        <dbReference type="Proteomes" id="UP000095286"/>
    </source>
</evidence>
<organism evidence="1 2">
    <name type="scientific">Rhabditophanes sp. KR3021</name>
    <dbReference type="NCBI Taxonomy" id="114890"/>
    <lineage>
        <taxon>Eukaryota</taxon>
        <taxon>Metazoa</taxon>
        <taxon>Ecdysozoa</taxon>
        <taxon>Nematoda</taxon>
        <taxon>Chromadorea</taxon>
        <taxon>Rhabditida</taxon>
        <taxon>Tylenchina</taxon>
        <taxon>Panagrolaimomorpha</taxon>
        <taxon>Strongyloidoidea</taxon>
        <taxon>Alloionematidae</taxon>
        <taxon>Rhabditophanes</taxon>
    </lineage>
</organism>
<evidence type="ECO:0000313" key="2">
    <source>
        <dbReference type="WBParaSite" id="RSKR_0001128000.1"/>
    </source>
</evidence>
<protein>
    <submittedName>
        <fullName evidence="2">RRM domain-containing protein</fullName>
    </submittedName>
</protein>
<reference evidence="2" key="1">
    <citation type="submission" date="2016-11" db="UniProtKB">
        <authorList>
            <consortium name="WormBaseParasite"/>
        </authorList>
    </citation>
    <scope>IDENTIFICATION</scope>
    <source>
        <strain evidence="2">KR3021</strain>
    </source>
</reference>
<dbReference type="WBParaSite" id="RSKR_0001128000.1">
    <property type="protein sequence ID" value="RSKR_0001128000.1"/>
    <property type="gene ID" value="RSKR_0001128000"/>
</dbReference>